<dbReference type="GO" id="GO:0043614">
    <property type="term" value="C:multi-eIF complex"/>
    <property type="evidence" value="ECO:0007669"/>
    <property type="project" value="TreeGrafter"/>
</dbReference>
<dbReference type="STRING" id="35608.A0A2U1M3L0"/>
<dbReference type="GO" id="GO:0003729">
    <property type="term" value="F:mRNA binding"/>
    <property type="evidence" value="ECO:0007669"/>
    <property type="project" value="TreeGrafter"/>
</dbReference>
<feature type="signal peptide" evidence="2">
    <location>
        <begin position="1"/>
        <end position="19"/>
    </location>
</feature>
<evidence type="ECO:0000256" key="2">
    <source>
        <dbReference type="SAM" id="SignalP"/>
    </source>
</evidence>
<comment type="caution">
    <text evidence="3">The sequence shown here is derived from an EMBL/GenBank/DDBJ whole genome shotgun (WGS) entry which is preliminary data.</text>
</comment>
<dbReference type="OrthoDB" id="1932428at2759"/>
<keyword evidence="4" id="KW-1185">Reference proteome</keyword>
<evidence type="ECO:0000313" key="3">
    <source>
        <dbReference type="EMBL" id="PWA55841.1"/>
    </source>
</evidence>
<dbReference type="Proteomes" id="UP000245207">
    <property type="component" value="Unassembled WGS sequence"/>
</dbReference>
<gene>
    <name evidence="3" type="ORF">CTI12_AA424260</name>
</gene>
<feature type="coiled-coil region" evidence="1">
    <location>
        <begin position="221"/>
        <end position="251"/>
    </location>
</feature>
<organism evidence="3 4">
    <name type="scientific">Artemisia annua</name>
    <name type="common">Sweet wormwood</name>
    <dbReference type="NCBI Taxonomy" id="35608"/>
    <lineage>
        <taxon>Eukaryota</taxon>
        <taxon>Viridiplantae</taxon>
        <taxon>Streptophyta</taxon>
        <taxon>Embryophyta</taxon>
        <taxon>Tracheophyta</taxon>
        <taxon>Spermatophyta</taxon>
        <taxon>Magnoliopsida</taxon>
        <taxon>eudicotyledons</taxon>
        <taxon>Gunneridae</taxon>
        <taxon>Pentapetalae</taxon>
        <taxon>asterids</taxon>
        <taxon>campanulids</taxon>
        <taxon>Asterales</taxon>
        <taxon>Asteraceae</taxon>
        <taxon>Asteroideae</taxon>
        <taxon>Anthemideae</taxon>
        <taxon>Artemisiinae</taxon>
        <taxon>Artemisia</taxon>
    </lineage>
</organism>
<accession>A0A2U1M3L0</accession>
<dbReference type="PANTHER" id="PTHR14005:SF0">
    <property type="entry name" value="EUKARYOTIC TRANSLATION INITIATION FACTOR 3 SUBUNIT A"/>
    <property type="match status" value="1"/>
</dbReference>
<keyword evidence="2" id="KW-0732">Signal</keyword>
<feature type="chain" id="PRO_5015576195" evidence="2">
    <location>
        <begin position="20"/>
        <end position="325"/>
    </location>
</feature>
<dbReference type="GO" id="GO:0071540">
    <property type="term" value="C:eukaryotic translation initiation factor 3 complex, eIF3e"/>
    <property type="evidence" value="ECO:0007669"/>
    <property type="project" value="TreeGrafter"/>
</dbReference>
<sequence>MFPLFVHLLCLKMISLSTSIVFVDEINAVCTKRVRSMAHESFNLCCDLGSNQISYAQGGLIRLLRNIEKYDSSRGSRFRPMFMPLDLASNVQLLLAKIAKLVGKLSSASFVSQVYQTMKVETLSKMVPFFDFSAVERISVDAGKHSFISMKVDHMKGAIIFGGLGFQSDILQDHLSLLAVNLNKLRSMIYPSQTKASKLSAMLPILADIKAKKQALMELAMQEQVRQRHEMEKKMQKLTKTMDHLERAKREDTTPLIEAAFMDKYPLARSKTFNIDMPKVAFAHGPDNVNPQIKQIDKNGYLSFEMLADSMAELQIIKRARLINI</sequence>
<dbReference type="GO" id="GO:0002188">
    <property type="term" value="P:translation reinitiation"/>
    <property type="evidence" value="ECO:0007669"/>
    <property type="project" value="TreeGrafter"/>
</dbReference>
<keyword evidence="1" id="KW-0175">Coiled coil</keyword>
<dbReference type="Gene3D" id="1.25.40.860">
    <property type="match status" value="1"/>
</dbReference>
<evidence type="ECO:0000313" key="4">
    <source>
        <dbReference type="Proteomes" id="UP000245207"/>
    </source>
</evidence>
<dbReference type="AlphaFoldDB" id="A0A2U1M3L0"/>
<dbReference type="PANTHER" id="PTHR14005">
    <property type="entry name" value="EUKARYOTIC TRANSLATION INITIATION FACTOR 3, THETA SUBUNIT"/>
    <property type="match status" value="1"/>
</dbReference>
<proteinExistence type="predicted"/>
<name>A0A2U1M3L0_ARTAN</name>
<dbReference type="GO" id="GO:0000502">
    <property type="term" value="C:proteasome complex"/>
    <property type="evidence" value="ECO:0007669"/>
    <property type="project" value="UniProtKB-KW"/>
</dbReference>
<dbReference type="EMBL" id="PKPP01006641">
    <property type="protein sequence ID" value="PWA55841.1"/>
    <property type="molecule type" value="Genomic_DNA"/>
</dbReference>
<dbReference type="GO" id="GO:0071541">
    <property type="term" value="C:eukaryotic translation initiation factor 3 complex, eIF3m"/>
    <property type="evidence" value="ECO:0007669"/>
    <property type="project" value="TreeGrafter"/>
</dbReference>
<evidence type="ECO:0000256" key="1">
    <source>
        <dbReference type="SAM" id="Coils"/>
    </source>
</evidence>
<dbReference type="InterPro" id="IPR027512">
    <property type="entry name" value="EIF3A"/>
</dbReference>
<reference evidence="3 4" key="1">
    <citation type="journal article" date="2018" name="Mol. Plant">
        <title>The genome of Artemisia annua provides insight into the evolution of Asteraceae family and artemisinin biosynthesis.</title>
        <authorList>
            <person name="Shen Q."/>
            <person name="Zhang L."/>
            <person name="Liao Z."/>
            <person name="Wang S."/>
            <person name="Yan T."/>
            <person name="Shi P."/>
            <person name="Liu M."/>
            <person name="Fu X."/>
            <person name="Pan Q."/>
            <person name="Wang Y."/>
            <person name="Lv Z."/>
            <person name="Lu X."/>
            <person name="Zhang F."/>
            <person name="Jiang W."/>
            <person name="Ma Y."/>
            <person name="Chen M."/>
            <person name="Hao X."/>
            <person name="Li L."/>
            <person name="Tang Y."/>
            <person name="Lv G."/>
            <person name="Zhou Y."/>
            <person name="Sun X."/>
            <person name="Brodelius P.E."/>
            <person name="Rose J.K.C."/>
            <person name="Tang K."/>
        </authorList>
    </citation>
    <scope>NUCLEOTIDE SEQUENCE [LARGE SCALE GENOMIC DNA]</scope>
    <source>
        <strain evidence="4">cv. Huhao1</strain>
        <tissue evidence="3">Leaf</tissue>
    </source>
</reference>
<keyword evidence="3" id="KW-0647">Proteasome</keyword>
<dbReference type="GO" id="GO:0001732">
    <property type="term" value="P:formation of cytoplasmic translation initiation complex"/>
    <property type="evidence" value="ECO:0007669"/>
    <property type="project" value="TreeGrafter"/>
</dbReference>
<protein>
    <submittedName>
        <fullName evidence="3">Proteasome component (PCI) domain-containing protein</fullName>
    </submittedName>
</protein>
<dbReference type="GO" id="GO:0003743">
    <property type="term" value="F:translation initiation factor activity"/>
    <property type="evidence" value="ECO:0007669"/>
    <property type="project" value="TreeGrafter"/>
</dbReference>